<dbReference type="PANTHER" id="PTHR31480">
    <property type="entry name" value="BIFUNCTIONAL LYCOPENE CYCLASE/PHYTOENE SYNTHASE"/>
    <property type="match status" value="1"/>
</dbReference>
<dbReference type="InterPro" id="IPR008949">
    <property type="entry name" value="Isoprenoid_synthase_dom_sf"/>
</dbReference>
<dbReference type="InterPro" id="IPR019845">
    <property type="entry name" value="Squalene/phytoene_synthase_CS"/>
</dbReference>
<evidence type="ECO:0000256" key="2">
    <source>
        <dbReference type="ARBA" id="ARBA00022679"/>
    </source>
</evidence>
<dbReference type="SUPFAM" id="SSF48576">
    <property type="entry name" value="Terpenoid synthases"/>
    <property type="match status" value="1"/>
</dbReference>
<dbReference type="GO" id="GO:0016117">
    <property type="term" value="P:carotenoid biosynthetic process"/>
    <property type="evidence" value="ECO:0007669"/>
    <property type="project" value="UniProtKB-ARBA"/>
</dbReference>
<dbReference type="SFLD" id="SFLDG01018">
    <property type="entry name" value="Squalene/Phytoene_Synthase_Lik"/>
    <property type="match status" value="1"/>
</dbReference>
<dbReference type="GO" id="GO:0051996">
    <property type="term" value="F:squalene synthase [NAD(P)H] activity"/>
    <property type="evidence" value="ECO:0007669"/>
    <property type="project" value="InterPro"/>
</dbReference>
<dbReference type="Proteomes" id="UP001317532">
    <property type="component" value="Chromosome"/>
</dbReference>
<accession>A0AAN1XXS3</accession>
<gene>
    <name evidence="3" type="primary">pys</name>
    <name evidence="3" type="ORF">WPS_26310</name>
</gene>
<dbReference type="RefSeq" id="WP_317994953.1">
    <property type="nucleotide sequence ID" value="NZ_AP025523.1"/>
</dbReference>
<dbReference type="CDD" id="cd00683">
    <property type="entry name" value="Trans_IPPS_HH"/>
    <property type="match status" value="1"/>
</dbReference>
<evidence type="ECO:0000313" key="4">
    <source>
        <dbReference type="Proteomes" id="UP001317532"/>
    </source>
</evidence>
<evidence type="ECO:0000313" key="3">
    <source>
        <dbReference type="EMBL" id="BDE07355.1"/>
    </source>
</evidence>
<dbReference type="EMBL" id="AP025523">
    <property type="protein sequence ID" value="BDE07355.1"/>
    <property type="molecule type" value="Genomic_DNA"/>
</dbReference>
<dbReference type="SFLD" id="SFLDG01212">
    <property type="entry name" value="Phytoene_synthase_like"/>
    <property type="match status" value="1"/>
</dbReference>
<evidence type="ECO:0000256" key="1">
    <source>
        <dbReference type="ARBA" id="ARBA00004829"/>
    </source>
</evidence>
<dbReference type="AlphaFoldDB" id="A0AAN1XXS3"/>
<sequence length="300" mass="34002">MLAPDGGAHAPLGEVGTLGDERLGDCYRTCREIVRFHSKTFYLSSLFLSAEKKRAVWAVYAFCRTADDIIDRIAPARERLDAIDAWERQLVAAYNGITTDPIFAAFADSAQRFNIPIEPGLDLLRGARMDVTIRRYDTYDELREYCYLVASTVGLLVMPILGTMTPEAAAYGIALGRAMQMTNILRDVGEDARMDRIYLPAEDLQRFGCSESAILEEVIDERFTALMAFEIDRVRKMYAEAEPGIAMLSPESRYTVRLALSLYRRILERIEANDFDVFRRRAYVPFRAKMLTALTVAFAR</sequence>
<dbReference type="PROSITE" id="PS01045">
    <property type="entry name" value="SQUALEN_PHYTOEN_SYN_2"/>
    <property type="match status" value="1"/>
</dbReference>
<proteinExistence type="predicted"/>
<dbReference type="InterPro" id="IPR033904">
    <property type="entry name" value="Trans_IPPS_HH"/>
</dbReference>
<keyword evidence="2" id="KW-0808">Transferase</keyword>
<reference evidence="3 4" key="1">
    <citation type="journal article" date="2022" name="ISME Commun">
        <title>Vulcanimicrobium alpinus gen. nov. sp. nov., the first cultivated representative of the candidate phylum 'Eremiobacterota', is a metabolically versatile aerobic anoxygenic phototroph.</title>
        <authorList>
            <person name="Yabe S."/>
            <person name="Muto K."/>
            <person name="Abe K."/>
            <person name="Yokota A."/>
            <person name="Staudigel H."/>
            <person name="Tebo B.M."/>
        </authorList>
    </citation>
    <scope>NUCLEOTIDE SEQUENCE [LARGE SCALE GENOMIC DNA]</scope>
    <source>
        <strain evidence="3 4">WC8-2</strain>
    </source>
</reference>
<dbReference type="InterPro" id="IPR044843">
    <property type="entry name" value="Trans_IPPS_bact-type"/>
</dbReference>
<organism evidence="3 4">
    <name type="scientific">Vulcanimicrobium alpinum</name>
    <dbReference type="NCBI Taxonomy" id="3016050"/>
    <lineage>
        <taxon>Bacteria</taxon>
        <taxon>Bacillati</taxon>
        <taxon>Vulcanimicrobiota</taxon>
        <taxon>Vulcanimicrobiia</taxon>
        <taxon>Vulcanimicrobiales</taxon>
        <taxon>Vulcanimicrobiaceae</taxon>
        <taxon>Vulcanimicrobium</taxon>
    </lineage>
</organism>
<protein>
    <submittedName>
        <fullName evidence="3">Phytoene synthase</fullName>
    </submittedName>
</protein>
<dbReference type="InterPro" id="IPR002060">
    <property type="entry name" value="Squ/phyt_synthse"/>
</dbReference>
<dbReference type="Pfam" id="PF00494">
    <property type="entry name" value="SQS_PSY"/>
    <property type="match status" value="1"/>
</dbReference>
<dbReference type="SFLD" id="SFLDS00005">
    <property type="entry name" value="Isoprenoid_Synthase_Type_I"/>
    <property type="match status" value="1"/>
</dbReference>
<comment type="pathway">
    <text evidence="1">Carotenoid biosynthesis.</text>
</comment>
<dbReference type="Gene3D" id="1.10.600.10">
    <property type="entry name" value="Farnesyl Diphosphate Synthase"/>
    <property type="match status" value="1"/>
</dbReference>
<dbReference type="KEGG" id="vab:WPS_26310"/>
<dbReference type="GO" id="GO:0004311">
    <property type="term" value="F:geranylgeranyl diphosphate synthase activity"/>
    <property type="evidence" value="ECO:0007669"/>
    <property type="project" value="InterPro"/>
</dbReference>
<keyword evidence="4" id="KW-1185">Reference proteome</keyword>
<name>A0AAN1XXS3_UNVUL</name>